<name>A0ABV1J195_9FIRM</name>
<evidence type="ECO:0000313" key="1">
    <source>
        <dbReference type="EMBL" id="MEQ3346667.1"/>
    </source>
</evidence>
<accession>A0ABV1J195</accession>
<organism evidence="1 2">
    <name type="scientific">Peptoniphilus senegalensis</name>
    <dbReference type="NCBI Taxonomy" id="1465757"/>
    <lineage>
        <taxon>Bacteria</taxon>
        <taxon>Bacillati</taxon>
        <taxon>Bacillota</taxon>
        <taxon>Tissierellia</taxon>
        <taxon>Tissierellales</taxon>
        <taxon>Peptoniphilaceae</taxon>
        <taxon>Peptoniphilus</taxon>
    </lineage>
</organism>
<sequence>MNPSLIFIIRLASIFQGDKQIVIEALSIAFLFSPFGLPKLDVYVIGLLELLNYTIKSI</sequence>
<dbReference type="Proteomes" id="UP001491691">
    <property type="component" value="Unassembled WGS sequence"/>
</dbReference>
<dbReference type="InterPro" id="IPR043753">
    <property type="entry name" value="DUF5699"/>
</dbReference>
<proteinExistence type="predicted"/>
<dbReference type="RefSeq" id="WP_349188572.1">
    <property type="nucleotide sequence ID" value="NZ_JBBNPP010000006.1"/>
</dbReference>
<protein>
    <submittedName>
        <fullName evidence="1">CD1845 family protein</fullName>
    </submittedName>
</protein>
<comment type="caution">
    <text evidence="1">The sequence shown here is derived from an EMBL/GenBank/DDBJ whole genome shotgun (WGS) entry which is preliminary data.</text>
</comment>
<keyword evidence="2" id="KW-1185">Reference proteome</keyword>
<reference evidence="1 2" key="1">
    <citation type="submission" date="2024-04" db="EMBL/GenBank/DDBJ databases">
        <title>Human intestinal bacterial collection.</title>
        <authorList>
            <person name="Pauvert C."/>
            <person name="Hitch T.C.A."/>
            <person name="Clavel T."/>
        </authorList>
    </citation>
    <scope>NUCLEOTIDE SEQUENCE [LARGE SCALE GENOMIC DNA]</scope>
    <source>
        <strain evidence="1 2">CLA-SR-H019</strain>
    </source>
</reference>
<gene>
    <name evidence="1" type="ORF">AAA073_04355</name>
</gene>
<dbReference type="EMBL" id="JBBNPP010000006">
    <property type="protein sequence ID" value="MEQ3346667.1"/>
    <property type="molecule type" value="Genomic_DNA"/>
</dbReference>
<dbReference type="Pfam" id="PF18956">
    <property type="entry name" value="DUF5699"/>
    <property type="match status" value="1"/>
</dbReference>
<evidence type="ECO:0000313" key="2">
    <source>
        <dbReference type="Proteomes" id="UP001491691"/>
    </source>
</evidence>